<dbReference type="Proteomes" id="UP000184164">
    <property type="component" value="Unassembled WGS sequence"/>
</dbReference>
<proteinExistence type="predicted"/>
<dbReference type="InterPro" id="IPR016195">
    <property type="entry name" value="Pol/histidinol_Pase-like"/>
</dbReference>
<evidence type="ECO:0000313" key="1">
    <source>
        <dbReference type="EMBL" id="SHF05953.1"/>
    </source>
</evidence>
<reference evidence="1 2" key="1">
    <citation type="submission" date="2016-11" db="EMBL/GenBank/DDBJ databases">
        <authorList>
            <person name="Jaros S."/>
            <person name="Januszkiewicz K."/>
            <person name="Wedrychowicz H."/>
        </authorList>
    </citation>
    <scope>NUCLEOTIDE SEQUENCE [LARGE SCALE GENOMIC DNA]</scope>
    <source>
        <strain evidence="1 2">DSM 26910</strain>
    </source>
</reference>
<accession>A0A1M4YJW3</accession>
<dbReference type="Gene3D" id="1.10.150.650">
    <property type="match status" value="1"/>
</dbReference>
<name>A0A1M4YJW3_9BACT</name>
<protein>
    <recommendedName>
        <fullName evidence="3">PHP domain-containing protein</fullName>
    </recommendedName>
</protein>
<dbReference type="RefSeq" id="WP_083570647.1">
    <property type="nucleotide sequence ID" value="NZ_FQUM01000003.1"/>
</dbReference>
<dbReference type="STRING" id="1484053.SAMN05444274_103377"/>
<dbReference type="Gene3D" id="3.20.20.140">
    <property type="entry name" value="Metal-dependent hydrolases"/>
    <property type="match status" value="1"/>
</dbReference>
<evidence type="ECO:0000313" key="2">
    <source>
        <dbReference type="Proteomes" id="UP000184164"/>
    </source>
</evidence>
<dbReference type="SUPFAM" id="SSF89550">
    <property type="entry name" value="PHP domain-like"/>
    <property type="match status" value="1"/>
</dbReference>
<dbReference type="AlphaFoldDB" id="A0A1M4YJW3"/>
<keyword evidence="2" id="KW-1185">Reference proteome</keyword>
<organism evidence="1 2">
    <name type="scientific">Mariniphaga anaerophila</name>
    <dbReference type="NCBI Taxonomy" id="1484053"/>
    <lineage>
        <taxon>Bacteria</taxon>
        <taxon>Pseudomonadati</taxon>
        <taxon>Bacteroidota</taxon>
        <taxon>Bacteroidia</taxon>
        <taxon>Marinilabiliales</taxon>
        <taxon>Prolixibacteraceae</taxon>
        <taxon>Mariniphaga</taxon>
    </lineage>
</organism>
<evidence type="ECO:0008006" key="3">
    <source>
        <dbReference type="Google" id="ProtNLM"/>
    </source>
</evidence>
<dbReference type="EMBL" id="FQUM01000003">
    <property type="protein sequence ID" value="SHF05953.1"/>
    <property type="molecule type" value="Genomic_DNA"/>
</dbReference>
<gene>
    <name evidence="1" type="ORF">SAMN05444274_103377</name>
</gene>
<dbReference type="OrthoDB" id="9804333at2"/>
<sequence length="411" mass="46344">MKVKNALANFPTPDELLEWHQKLNENPVPEINGHIHTPHSFSAFANIEQPFLMAQKESIKVLGINDFYTTDGYSEFANLAETHKIFPLFNIEFMALQNDLQEAGVRVNDPNNPGRTYFSGKGLQFPVQMNEESQKKIQELQTESNHQTFQMVEKLNAFFAANNIEIHFSVAELQQQLAKNLFRERHIAQAVRLAVFDKESTEGARKTLFQKIFSGKELISPLDNLATIENEIRGNLLKAGGAAFVPEDPKAFLSLKEVIEIIIDAGGIPCYPVLLDDSKGNFTDYEANKEKLLQELVKNDVYSVELIPGRNDFKILKDFVTYFNEHGFVVTFGTEHNTPELSPLKVSCRGGVPLDAELMNINYDGAAVIAAHQYLKAQGKEGYLNGRKAKIDQKNYFIKLGKAVIKKYTNN</sequence>